<feature type="compositionally biased region" description="Basic and acidic residues" evidence="1">
    <location>
        <begin position="157"/>
        <end position="166"/>
    </location>
</feature>
<evidence type="ECO:0000256" key="1">
    <source>
        <dbReference type="SAM" id="MobiDB-lite"/>
    </source>
</evidence>
<feature type="transmembrane region" description="Helical" evidence="2">
    <location>
        <begin position="113"/>
        <end position="134"/>
    </location>
</feature>
<feature type="compositionally biased region" description="Basic and acidic residues" evidence="1">
    <location>
        <begin position="195"/>
        <end position="222"/>
    </location>
</feature>
<name>A0AA88H6P1_NAELO</name>
<keyword evidence="2" id="KW-0812">Transmembrane</keyword>
<keyword evidence="2" id="KW-1133">Transmembrane helix</keyword>
<accession>A0AA88H6P1</accession>
<evidence type="ECO:0000256" key="2">
    <source>
        <dbReference type="SAM" id="Phobius"/>
    </source>
</evidence>
<keyword evidence="4" id="KW-1185">Reference proteome</keyword>
<protein>
    <submittedName>
        <fullName evidence="3">Uncharacterized protein</fullName>
    </submittedName>
</protein>
<feature type="region of interest" description="Disordered" evidence="1">
    <location>
        <begin position="151"/>
        <end position="229"/>
    </location>
</feature>
<feature type="compositionally biased region" description="Polar residues" evidence="1">
    <location>
        <begin position="167"/>
        <end position="194"/>
    </location>
</feature>
<reference evidence="3 4" key="1">
    <citation type="journal article" date="2018" name="BMC Genomics">
        <title>The genome of Naegleria lovaniensis, the basis for a comparative approach to unravel pathogenicity factors of the human pathogenic amoeba N. fowleri.</title>
        <authorList>
            <person name="Liechti N."/>
            <person name="Schurch N."/>
            <person name="Bruggmann R."/>
            <person name="Wittwer M."/>
        </authorList>
    </citation>
    <scope>NUCLEOTIDE SEQUENCE [LARGE SCALE GENOMIC DNA]</scope>
    <source>
        <strain evidence="3 4">ATCC 30569</strain>
    </source>
</reference>
<proteinExistence type="predicted"/>
<evidence type="ECO:0000313" key="3">
    <source>
        <dbReference type="EMBL" id="KAG2393596.1"/>
    </source>
</evidence>
<keyword evidence="2" id="KW-0472">Membrane</keyword>
<organism evidence="3 4">
    <name type="scientific">Naegleria lovaniensis</name>
    <name type="common">Amoeba</name>
    <dbReference type="NCBI Taxonomy" id="51637"/>
    <lineage>
        <taxon>Eukaryota</taxon>
        <taxon>Discoba</taxon>
        <taxon>Heterolobosea</taxon>
        <taxon>Tetramitia</taxon>
        <taxon>Eutetramitia</taxon>
        <taxon>Vahlkampfiidae</taxon>
        <taxon>Naegleria</taxon>
    </lineage>
</organism>
<gene>
    <name evidence="3" type="ORF">C9374_007127</name>
</gene>
<evidence type="ECO:0000313" key="4">
    <source>
        <dbReference type="Proteomes" id="UP000816034"/>
    </source>
</evidence>
<dbReference type="Proteomes" id="UP000816034">
    <property type="component" value="Unassembled WGS sequence"/>
</dbReference>
<sequence>MFSDTYEFRYNQESQCLVMYPRIACSEEVNQGQTCMALVCLQQTNTTWVSNYKDCPSIQIRTVLRYPQNTKFYNLTSGTNTTCFVNSMSKSSSFVSYTVNNQEKVVWKILSGLSWGLLGVVIAPLLLGCLVLMFRMKIPILKQKFTLKKQQSQMKHQHGEDSKEQEQLTSDPKSSVSTVNGSNTQQEQPMTTLSLRDEEQQEDLKETLDMKNPMETENKEIELEVISYD</sequence>
<comment type="caution">
    <text evidence="3">The sequence shown here is derived from an EMBL/GenBank/DDBJ whole genome shotgun (WGS) entry which is preliminary data.</text>
</comment>
<dbReference type="EMBL" id="PYSW02000002">
    <property type="protein sequence ID" value="KAG2393596.1"/>
    <property type="molecule type" value="Genomic_DNA"/>
</dbReference>
<dbReference type="GeneID" id="68099581"/>
<dbReference type="RefSeq" id="XP_044555490.1">
    <property type="nucleotide sequence ID" value="XM_044697064.1"/>
</dbReference>
<dbReference type="AlphaFoldDB" id="A0AA88H6P1"/>